<evidence type="ECO:0000259" key="2">
    <source>
        <dbReference type="SMART" id="SM00925"/>
    </source>
</evidence>
<sequence length="131" mass="13383">MPYTAIGRILIERGEIPREEMTTARLEAWLRAHPDEAPALMAANRSYVFFRRVEGLDPGLGPVGSLGTQLTPGRSLAVDPAALPLGTPVFVSARLPLGAGVETSVSTGSSSPTTPAAPSAGPDAATCSSAG</sequence>
<dbReference type="Pfam" id="PF03562">
    <property type="entry name" value="MltA"/>
    <property type="match status" value="1"/>
</dbReference>
<dbReference type="EMBL" id="KF116739">
    <property type="protein sequence ID" value="AIA83986.1"/>
    <property type="molecule type" value="Genomic_DNA"/>
</dbReference>
<dbReference type="InterPro" id="IPR036908">
    <property type="entry name" value="RlpA-like_sf"/>
</dbReference>
<proteinExistence type="predicted"/>
<dbReference type="Gene3D" id="2.40.40.10">
    <property type="entry name" value="RlpA-like domain"/>
    <property type="match status" value="1"/>
</dbReference>
<dbReference type="GO" id="GO:0004553">
    <property type="term" value="F:hydrolase activity, hydrolyzing O-glycosyl compounds"/>
    <property type="evidence" value="ECO:0007669"/>
    <property type="project" value="InterPro"/>
</dbReference>
<dbReference type="SUPFAM" id="SSF50685">
    <property type="entry name" value="Barwin-like endoglucanases"/>
    <property type="match status" value="1"/>
</dbReference>
<feature type="region of interest" description="Disordered" evidence="1">
    <location>
        <begin position="101"/>
        <end position="131"/>
    </location>
</feature>
<dbReference type="PANTHER" id="PTHR30124:SF0">
    <property type="entry name" value="MEMBRANE-BOUND LYTIC MUREIN TRANSGLYCOSYLASE A"/>
    <property type="match status" value="1"/>
</dbReference>
<dbReference type="PANTHER" id="PTHR30124">
    <property type="entry name" value="MEMBRANE-BOUND LYTIC MUREIN TRANSGLYCOSYLASE A"/>
    <property type="match status" value="1"/>
</dbReference>
<name>A0A060BU02_9BRAD</name>
<organism evidence="3">
    <name type="scientific">uncultured Rhodopseudomonas sp</name>
    <dbReference type="NCBI Taxonomy" id="223187"/>
    <lineage>
        <taxon>Bacteria</taxon>
        <taxon>Pseudomonadati</taxon>
        <taxon>Pseudomonadota</taxon>
        <taxon>Alphaproteobacteria</taxon>
        <taxon>Hyphomicrobiales</taxon>
        <taxon>Nitrobacteraceae</taxon>
        <taxon>Rhodopseudomonas</taxon>
        <taxon>environmental samples</taxon>
    </lineage>
</organism>
<feature type="domain" description="Lytic transglycosylase MltA" evidence="2">
    <location>
        <begin position="1"/>
        <end position="51"/>
    </location>
</feature>
<accession>A0A060BU02</accession>
<evidence type="ECO:0000256" key="1">
    <source>
        <dbReference type="SAM" id="MobiDB-lite"/>
    </source>
</evidence>
<dbReference type="AlphaFoldDB" id="A0A060BU02"/>
<evidence type="ECO:0000313" key="3">
    <source>
        <dbReference type="EMBL" id="AIA83986.1"/>
    </source>
</evidence>
<protein>
    <submittedName>
        <fullName evidence="3">MltA</fullName>
    </submittedName>
</protein>
<dbReference type="InterPro" id="IPR026044">
    <property type="entry name" value="MltA"/>
</dbReference>
<dbReference type="InterPro" id="IPR005300">
    <property type="entry name" value="MltA_B"/>
</dbReference>
<feature type="non-terminal residue" evidence="3">
    <location>
        <position position="131"/>
    </location>
</feature>
<reference evidence="3" key="1">
    <citation type="journal article" date="2013" name="Environ. Microbiol.">
        <title>Seasonally variable intestinal metagenomes of the red palm weevil (Rhynchophorus ferrugineus).</title>
        <authorList>
            <person name="Jia S."/>
            <person name="Zhang X."/>
            <person name="Zhang G."/>
            <person name="Yin A."/>
            <person name="Zhang S."/>
            <person name="Li F."/>
            <person name="Wang L."/>
            <person name="Zhao D."/>
            <person name="Yun Q."/>
            <person name="Tala"/>
            <person name="Wang J."/>
            <person name="Sun G."/>
            <person name="Baabdullah M."/>
            <person name="Yu X."/>
            <person name="Hu S."/>
            <person name="Al-Mssallem I.S."/>
            <person name="Yu J."/>
        </authorList>
    </citation>
    <scope>NUCLEOTIDE SEQUENCE</scope>
</reference>
<dbReference type="GO" id="GO:0009253">
    <property type="term" value="P:peptidoglycan catabolic process"/>
    <property type="evidence" value="ECO:0007669"/>
    <property type="project" value="TreeGrafter"/>
</dbReference>
<dbReference type="GO" id="GO:0008933">
    <property type="term" value="F:peptidoglycan lytic transglycosylase activity"/>
    <property type="evidence" value="ECO:0007669"/>
    <property type="project" value="TreeGrafter"/>
</dbReference>
<dbReference type="Gene3D" id="2.40.240.50">
    <property type="entry name" value="Barwin-like endoglucanases"/>
    <property type="match status" value="1"/>
</dbReference>
<dbReference type="SMART" id="SM00925">
    <property type="entry name" value="MltA"/>
    <property type="match status" value="1"/>
</dbReference>